<protein>
    <recommendedName>
        <fullName evidence="4 13">Threonylcarbamoyl-AMP synthase</fullName>
        <shortName evidence="13">TC-AMP synthase</shortName>
        <ecNumber evidence="3 13">2.7.7.87</ecNumber>
    </recommendedName>
    <alternativeName>
        <fullName evidence="11 13">L-threonylcarbamoyladenylate synthase</fullName>
    </alternativeName>
</protein>
<keyword evidence="7 13" id="KW-0819">tRNA processing</keyword>
<keyword evidence="17" id="KW-1185">Reference proteome</keyword>
<gene>
    <name evidence="16" type="ORF">JKP34_13400</name>
</gene>
<evidence type="ECO:0000256" key="6">
    <source>
        <dbReference type="ARBA" id="ARBA00022679"/>
    </source>
</evidence>
<evidence type="ECO:0000256" key="4">
    <source>
        <dbReference type="ARBA" id="ARBA00015492"/>
    </source>
</evidence>
<feature type="binding site" evidence="14">
    <location>
        <position position="224"/>
    </location>
    <ligand>
        <name>ATP</name>
        <dbReference type="ChEBI" id="CHEBI:30616"/>
    </ligand>
</feature>
<dbReference type="Pfam" id="PF03481">
    <property type="entry name" value="Sua5_C"/>
    <property type="match status" value="1"/>
</dbReference>
<evidence type="ECO:0000256" key="9">
    <source>
        <dbReference type="ARBA" id="ARBA00022741"/>
    </source>
</evidence>
<dbReference type="FunFam" id="3.90.870.10:FF:000009">
    <property type="entry name" value="Threonylcarbamoyl-AMP synthase, putative"/>
    <property type="match status" value="1"/>
</dbReference>
<accession>A0A937AP46</accession>
<feature type="binding site" evidence="14">
    <location>
        <position position="27"/>
    </location>
    <ligand>
        <name>L-threonine</name>
        <dbReference type="ChEBI" id="CHEBI:57926"/>
    </ligand>
</feature>
<dbReference type="NCBIfam" id="TIGR00057">
    <property type="entry name" value="L-threonylcarbamoyladenylate synthase"/>
    <property type="match status" value="1"/>
</dbReference>
<evidence type="ECO:0000256" key="7">
    <source>
        <dbReference type="ARBA" id="ARBA00022694"/>
    </source>
</evidence>
<dbReference type="GO" id="GO:0005524">
    <property type="term" value="F:ATP binding"/>
    <property type="evidence" value="ECO:0007669"/>
    <property type="project" value="UniProtKB-UniRule"/>
</dbReference>
<dbReference type="InterPro" id="IPR006070">
    <property type="entry name" value="Sua5-like_dom"/>
</dbReference>
<comment type="catalytic activity">
    <reaction evidence="12 13">
        <text>L-threonine + hydrogencarbonate + ATP = L-threonylcarbamoyladenylate + diphosphate + H2O</text>
        <dbReference type="Rhea" id="RHEA:36407"/>
        <dbReference type="ChEBI" id="CHEBI:15377"/>
        <dbReference type="ChEBI" id="CHEBI:17544"/>
        <dbReference type="ChEBI" id="CHEBI:30616"/>
        <dbReference type="ChEBI" id="CHEBI:33019"/>
        <dbReference type="ChEBI" id="CHEBI:57926"/>
        <dbReference type="ChEBI" id="CHEBI:73682"/>
        <dbReference type="EC" id="2.7.7.87"/>
    </reaction>
</comment>
<evidence type="ECO:0000256" key="3">
    <source>
        <dbReference type="ARBA" id="ARBA00012584"/>
    </source>
</evidence>
<feature type="domain" description="YrdC-like" evidence="15">
    <location>
        <begin position="5"/>
        <end position="192"/>
    </location>
</feature>
<dbReference type="SUPFAM" id="SSF55821">
    <property type="entry name" value="YrdC/RibB"/>
    <property type="match status" value="1"/>
</dbReference>
<keyword evidence="5 13" id="KW-0963">Cytoplasm</keyword>
<feature type="binding site" evidence="14">
    <location>
        <position position="50"/>
    </location>
    <ligand>
        <name>ATP</name>
        <dbReference type="ChEBI" id="CHEBI:30616"/>
    </ligand>
</feature>
<evidence type="ECO:0000256" key="1">
    <source>
        <dbReference type="ARBA" id="ARBA00004496"/>
    </source>
</evidence>
<dbReference type="PANTHER" id="PTHR17490">
    <property type="entry name" value="SUA5"/>
    <property type="match status" value="1"/>
</dbReference>
<feature type="binding site" evidence="14">
    <location>
        <position position="188"/>
    </location>
    <ligand>
        <name>ATP</name>
        <dbReference type="ChEBI" id="CHEBI:30616"/>
    </ligand>
</feature>
<feature type="binding site" evidence="14">
    <location>
        <position position="134"/>
    </location>
    <ligand>
        <name>L-threonine</name>
        <dbReference type="ChEBI" id="CHEBI:57926"/>
    </ligand>
</feature>
<dbReference type="EMBL" id="JAERQG010000003">
    <property type="protein sequence ID" value="MBL0766257.1"/>
    <property type="molecule type" value="Genomic_DNA"/>
</dbReference>
<dbReference type="GO" id="GO:0008033">
    <property type="term" value="P:tRNA processing"/>
    <property type="evidence" value="ECO:0007669"/>
    <property type="project" value="UniProtKB-KW"/>
</dbReference>
<name>A0A937AP46_9BACT</name>
<feature type="binding site" evidence="14">
    <location>
        <position position="144"/>
    </location>
    <ligand>
        <name>ATP</name>
        <dbReference type="ChEBI" id="CHEBI:30616"/>
    </ligand>
</feature>
<feature type="binding site" evidence="14">
    <location>
        <position position="114"/>
    </location>
    <ligand>
        <name>L-threonine</name>
        <dbReference type="ChEBI" id="CHEBI:57926"/>
    </ligand>
</feature>
<dbReference type="GO" id="GO:0061710">
    <property type="term" value="F:L-threonylcarbamoyladenylate synthase"/>
    <property type="evidence" value="ECO:0007669"/>
    <property type="project" value="UniProtKB-EC"/>
</dbReference>
<evidence type="ECO:0000256" key="2">
    <source>
        <dbReference type="ARBA" id="ARBA00007663"/>
    </source>
</evidence>
<dbReference type="PROSITE" id="PS51163">
    <property type="entry name" value="YRDC"/>
    <property type="match status" value="1"/>
</dbReference>
<evidence type="ECO:0000259" key="15">
    <source>
        <dbReference type="PROSITE" id="PS51163"/>
    </source>
</evidence>
<dbReference type="GO" id="GO:0005737">
    <property type="term" value="C:cytoplasm"/>
    <property type="evidence" value="ECO:0007669"/>
    <property type="project" value="UniProtKB-SubCell"/>
</dbReference>
<dbReference type="GO" id="GO:0003725">
    <property type="term" value="F:double-stranded RNA binding"/>
    <property type="evidence" value="ECO:0007669"/>
    <property type="project" value="UniProtKB-UniRule"/>
</dbReference>
<dbReference type="PIRSF" id="PIRSF004930">
    <property type="entry name" value="Tln_factor_SUA5"/>
    <property type="match status" value="1"/>
</dbReference>
<reference evidence="16" key="1">
    <citation type="submission" date="2021-01" db="EMBL/GenBank/DDBJ databases">
        <title>Marivirga sp. nov., isolated from intertidal surface sediments.</title>
        <authorList>
            <person name="Zhang M."/>
        </authorList>
    </citation>
    <scope>NUCLEOTIDE SEQUENCE</scope>
    <source>
        <strain evidence="16">SM1354</strain>
    </source>
</reference>
<proteinExistence type="inferred from homology"/>
<comment type="subcellular location">
    <subcellularLocation>
        <location evidence="1 13">Cytoplasm</location>
    </subcellularLocation>
</comment>
<dbReference type="PANTHER" id="PTHR17490:SF16">
    <property type="entry name" value="THREONYLCARBAMOYL-AMP SYNTHASE"/>
    <property type="match status" value="1"/>
</dbReference>
<comment type="caution">
    <text evidence="16">The sequence shown here is derived from an EMBL/GenBank/DDBJ whole genome shotgun (WGS) entry which is preliminary data.</text>
</comment>
<keyword evidence="10 13" id="KW-0067">ATP-binding</keyword>
<feature type="binding site" evidence="14">
    <location>
        <position position="174"/>
    </location>
    <ligand>
        <name>L-threonine</name>
        <dbReference type="ChEBI" id="CHEBI:57926"/>
    </ligand>
</feature>
<evidence type="ECO:0000256" key="12">
    <source>
        <dbReference type="ARBA" id="ARBA00048366"/>
    </source>
</evidence>
<feature type="binding site" evidence="14">
    <location>
        <position position="136"/>
    </location>
    <ligand>
        <name>ATP</name>
        <dbReference type="ChEBI" id="CHEBI:30616"/>
    </ligand>
</feature>
<evidence type="ECO:0000313" key="16">
    <source>
        <dbReference type="EMBL" id="MBL0766257.1"/>
    </source>
</evidence>
<evidence type="ECO:0000256" key="14">
    <source>
        <dbReference type="PIRSR" id="PIRSR004930-1"/>
    </source>
</evidence>
<dbReference type="EC" id="2.7.7.87" evidence="3 13"/>
<evidence type="ECO:0000256" key="5">
    <source>
        <dbReference type="ARBA" id="ARBA00022490"/>
    </source>
</evidence>
<evidence type="ECO:0000256" key="13">
    <source>
        <dbReference type="PIRNR" id="PIRNR004930"/>
    </source>
</evidence>
<evidence type="ECO:0000256" key="10">
    <source>
        <dbReference type="ARBA" id="ARBA00022840"/>
    </source>
</evidence>
<keyword evidence="8 13" id="KW-0548">Nucleotidyltransferase</keyword>
<comment type="similarity">
    <text evidence="2 13">Belongs to the SUA5 family.</text>
</comment>
<dbReference type="RefSeq" id="WP_201922409.1">
    <property type="nucleotide sequence ID" value="NZ_JAERQG010000003.1"/>
</dbReference>
<dbReference type="Pfam" id="PF01300">
    <property type="entry name" value="Sua5_yciO_yrdC"/>
    <property type="match status" value="1"/>
</dbReference>
<evidence type="ECO:0000256" key="8">
    <source>
        <dbReference type="ARBA" id="ARBA00022695"/>
    </source>
</evidence>
<feature type="binding site" evidence="14">
    <location>
        <position position="59"/>
    </location>
    <ligand>
        <name>ATP</name>
        <dbReference type="ChEBI" id="CHEBI:30616"/>
    </ligand>
</feature>
<dbReference type="Gene3D" id="3.40.50.11030">
    <property type="entry name" value="Threonylcarbamoyl-AMP synthase, C-terminal domain"/>
    <property type="match status" value="1"/>
</dbReference>
<dbReference type="InterPro" id="IPR017945">
    <property type="entry name" value="DHBP_synth_RibB-like_a/b_dom"/>
</dbReference>
<dbReference type="GO" id="GO:0000049">
    <property type="term" value="F:tRNA binding"/>
    <property type="evidence" value="ECO:0007669"/>
    <property type="project" value="TreeGrafter"/>
</dbReference>
<dbReference type="Gene3D" id="3.90.870.10">
    <property type="entry name" value="DHBP synthase"/>
    <property type="match status" value="1"/>
</dbReference>
<keyword evidence="6 13" id="KW-0808">Transferase</keyword>
<evidence type="ECO:0000313" key="17">
    <source>
        <dbReference type="Proteomes" id="UP000642920"/>
    </source>
</evidence>
<keyword evidence="9 13" id="KW-0547">Nucleotide-binding</keyword>
<evidence type="ECO:0000256" key="11">
    <source>
        <dbReference type="ARBA" id="ARBA00029774"/>
    </source>
</evidence>
<dbReference type="InterPro" id="IPR050156">
    <property type="entry name" value="TC-AMP_synthase_SUA5"/>
</dbReference>
<dbReference type="Proteomes" id="UP000642920">
    <property type="component" value="Unassembled WGS sequence"/>
</dbReference>
<dbReference type="InterPro" id="IPR010923">
    <property type="entry name" value="T(6)A37_SUA5"/>
</dbReference>
<comment type="function">
    <text evidence="13">Required for the formation of a threonylcarbamoyl group on adenosine at position 37 (t(6)A37) in tRNAs that read codons beginning with adenine.</text>
</comment>
<sequence length="316" mass="34598">MAHIGSSISEAKEILDRGELIGLPTETVYGLAGNALNPASVSKIFQVKNRPQFDPLILHCSSIEQVKELVSEFPDKALKLAEEFWPGPLTLLLPRKKEVIPDITCSGLPRAAFRIPKHKIARKLLEKLDYPLAAPSANPFGYISPTSAMHVNNQLGDKIEYVLDGKVSKVGIESTIVGFEEEKAIVYRLGGLDVNAIEAVIGEVEIMPYSSSSPAAPGMLKSHYAPKKTIHLGDVDDLIRKYKGKNIGILSFHKKYAGVPKSFQLSSSQNLDEAAQNLFSYLRLLDESDVDLIITELVPNEGLGKAINDRLKRASV</sequence>
<organism evidence="16 17">
    <name type="scientific">Marivirga atlantica</name>
    <dbReference type="NCBI Taxonomy" id="1548457"/>
    <lineage>
        <taxon>Bacteria</taxon>
        <taxon>Pseudomonadati</taxon>
        <taxon>Bacteroidota</taxon>
        <taxon>Cytophagia</taxon>
        <taxon>Cytophagales</taxon>
        <taxon>Marivirgaceae</taxon>
        <taxon>Marivirga</taxon>
    </lineage>
</organism>
<dbReference type="AlphaFoldDB" id="A0A937AP46"/>
<dbReference type="InterPro" id="IPR005145">
    <property type="entry name" value="Sua5_C"/>
</dbReference>
<dbReference type="GO" id="GO:0006450">
    <property type="term" value="P:regulation of translational fidelity"/>
    <property type="evidence" value="ECO:0007669"/>
    <property type="project" value="TreeGrafter"/>
</dbReference>
<dbReference type="InterPro" id="IPR038385">
    <property type="entry name" value="Sua5/YwlC_C"/>
</dbReference>